<dbReference type="RefSeq" id="XP_045285592.1">
    <property type="nucleotide sequence ID" value="XM_045434111.1"/>
</dbReference>
<protein>
    <submittedName>
        <fullName evidence="1">Uncharacterized protein</fullName>
    </submittedName>
</protein>
<gene>
    <name evidence="1" type="ORF">HCBG_07062</name>
</gene>
<dbReference type="GeneID" id="69040078"/>
<keyword evidence="2" id="KW-1185">Reference proteome</keyword>
<accession>C0NUN1</accession>
<organism evidence="1 2">
    <name type="scientific">Ajellomyces capsulatus (strain G186AR / H82 / ATCC MYA-2454 / RMSCC 2432)</name>
    <name type="common">Darling's disease fungus</name>
    <name type="synonym">Histoplasma capsulatum</name>
    <dbReference type="NCBI Taxonomy" id="447093"/>
    <lineage>
        <taxon>Eukaryota</taxon>
        <taxon>Fungi</taxon>
        <taxon>Dikarya</taxon>
        <taxon>Ascomycota</taxon>
        <taxon>Pezizomycotina</taxon>
        <taxon>Eurotiomycetes</taxon>
        <taxon>Eurotiomycetidae</taxon>
        <taxon>Onygenales</taxon>
        <taxon>Ajellomycetaceae</taxon>
        <taxon>Histoplasma</taxon>
    </lineage>
</organism>
<dbReference type="HOGENOM" id="CLU_092837_0_0_1"/>
<name>C0NUN1_AJECG</name>
<dbReference type="Proteomes" id="UP000001631">
    <property type="component" value="Unassembled WGS sequence"/>
</dbReference>
<reference evidence="1" key="1">
    <citation type="submission" date="2009-02" db="EMBL/GenBank/DDBJ databases">
        <title>The Genome Sequence of Ajellomyces capsulatus strain G186AR.</title>
        <authorList>
            <consortium name="The Broad Institute Genome Sequencing Platform"/>
            <person name="Champion M."/>
            <person name="Cuomo C."/>
            <person name="Ma L.-J."/>
            <person name="Henn M.R."/>
            <person name="Sil A."/>
            <person name="Goldman B."/>
            <person name="Young S.K."/>
            <person name="Kodira C.D."/>
            <person name="Zeng Q."/>
            <person name="Koehrsen M."/>
            <person name="Alvarado L."/>
            <person name="Berlin A."/>
            <person name="Borenstein D."/>
            <person name="Chen Z."/>
            <person name="Engels R."/>
            <person name="Freedman E."/>
            <person name="Gellesch M."/>
            <person name="Goldberg J."/>
            <person name="Griggs A."/>
            <person name="Gujja S."/>
            <person name="Heiman D."/>
            <person name="Hepburn T."/>
            <person name="Howarth C."/>
            <person name="Jen D."/>
            <person name="Larson L."/>
            <person name="Lewis B."/>
            <person name="Mehta T."/>
            <person name="Park D."/>
            <person name="Pearson M."/>
            <person name="Roberts A."/>
            <person name="Saif S."/>
            <person name="Shea T."/>
            <person name="Shenoy N."/>
            <person name="Sisk P."/>
            <person name="Stolte C."/>
            <person name="Sykes S."/>
            <person name="Walk T."/>
            <person name="White J."/>
            <person name="Yandava C."/>
            <person name="Klein B."/>
            <person name="McEwen J.G."/>
            <person name="Puccia R."/>
            <person name="Goldman G.H."/>
            <person name="Felipe M.S."/>
            <person name="Nino-Vega G."/>
            <person name="San-Blas G."/>
            <person name="Taylor J."/>
            <person name="Mendoza L."/>
            <person name="Galagan J."/>
            <person name="Nusbaum C."/>
            <person name="Birren B."/>
        </authorList>
    </citation>
    <scope>NUCLEOTIDE SEQUENCE</scope>
    <source>
        <strain evidence="1">G186AR</strain>
    </source>
</reference>
<dbReference type="EMBL" id="GG663372">
    <property type="protein sequence ID" value="EEH05111.1"/>
    <property type="molecule type" value="Genomic_DNA"/>
</dbReference>
<evidence type="ECO:0000313" key="1">
    <source>
        <dbReference type="EMBL" id="EEH05111.1"/>
    </source>
</evidence>
<evidence type="ECO:0000313" key="2">
    <source>
        <dbReference type="Proteomes" id="UP000001631"/>
    </source>
</evidence>
<dbReference type="InParanoid" id="C0NUN1"/>
<sequence>MWASSHSRHAFKRLLNFERNSMFGIPLTATKHTSQSFWHIPRDPLASEEDIRGKFPGNSNIGFSILKILIFQVLGSRLVQVRFPETVGIQTFGGNLRVQLSHGLNYRKCANRVKNNSHKGIFSEASKQRAALAQRHFRRSGERADVTRKDPPNIWNLALTSGLTSKTRIRKKDGTWRGTW</sequence>
<proteinExistence type="predicted"/>
<dbReference type="AlphaFoldDB" id="C0NUN1"/>